<evidence type="ECO:0000256" key="3">
    <source>
        <dbReference type="ARBA" id="ARBA00022629"/>
    </source>
</evidence>
<dbReference type="Pfam" id="PF00480">
    <property type="entry name" value="ROK"/>
    <property type="match status" value="1"/>
</dbReference>
<evidence type="ECO:0000313" key="4">
    <source>
        <dbReference type="EMBL" id="MUK90217.1"/>
    </source>
</evidence>
<comment type="caution">
    <text evidence="4">The sequence shown here is derived from an EMBL/GenBank/DDBJ whole genome shotgun (WGS) entry which is preliminary data.</text>
</comment>
<dbReference type="Gene3D" id="1.10.10.10">
    <property type="entry name" value="Winged helix-like DNA-binding domain superfamily/Winged helix DNA-binding domain"/>
    <property type="match status" value="1"/>
</dbReference>
<keyword evidence="3" id="KW-0859">Xylose metabolism</keyword>
<dbReference type="Pfam" id="PF13412">
    <property type="entry name" value="HTH_24"/>
    <property type="match status" value="1"/>
</dbReference>
<keyword evidence="5" id="KW-1185">Reference proteome</keyword>
<dbReference type="GO" id="GO:0042732">
    <property type="term" value="P:D-xylose metabolic process"/>
    <property type="evidence" value="ECO:0007669"/>
    <property type="project" value="UniProtKB-KW"/>
</dbReference>
<dbReference type="PANTHER" id="PTHR18964">
    <property type="entry name" value="ROK (REPRESSOR, ORF, KINASE) FAMILY"/>
    <property type="match status" value="1"/>
</dbReference>
<comment type="similarity">
    <text evidence="2">Belongs to the ROK (NagC/XylR) family.</text>
</comment>
<dbReference type="InterPro" id="IPR036388">
    <property type="entry name" value="WH-like_DNA-bd_sf"/>
</dbReference>
<dbReference type="EMBL" id="WOCA01000018">
    <property type="protein sequence ID" value="MUK90217.1"/>
    <property type="molecule type" value="Genomic_DNA"/>
</dbReference>
<dbReference type="InterPro" id="IPR043129">
    <property type="entry name" value="ATPase_NBD"/>
</dbReference>
<dbReference type="SUPFAM" id="SSF46785">
    <property type="entry name" value="Winged helix' DNA-binding domain"/>
    <property type="match status" value="1"/>
</dbReference>
<dbReference type="RefSeq" id="WP_155670805.1">
    <property type="nucleotide sequence ID" value="NZ_WOCA01000018.1"/>
</dbReference>
<evidence type="ECO:0000256" key="1">
    <source>
        <dbReference type="ARBA" id="ARBA00002486"/>
    </source>
</evidence>
<gene>
    <name evidence="4" type="ORF">GMD78_17735</name>
</gene>
<sequence>MKRGTFQLMKSVNKSIILNKIRTGEPISRAQIAKETTLTPPTVSSIVKELIEEGIVRESELGESKGGRKPTMLLINHSAFFVVGVDAGPNKIGCVLADLSGKIYERTSIPLQEITSNEQFLSILVESIRTILKRVDQKGNVIGIGVAMHGVVDVETGTSLVAPNLQLRDIPIKETLENEFQMVIKVENDARAMALGESWFGNHGSLNSMLAVNLGSGVGAGVVINGKLYHGAQDIAGEVGHMTIDMHGEVCECGNRGCLQTFATGSAIAEQAGVDSGEEVFRLANEGNEKYATILKETGAVIGVGLTNLIHIINPQVIVLGGGVAKSQKYILPSIQQTIEERGLTKAAKETKVVISNLGDDATLLGAVALLLVELFE</sequence>
<dbReference type="AlphaFoldDB" id="A0A6N8FPV3"/>
<dbReference type="InterPro" id="IPR049874">
    <property type="entry name" value="ROK_cs"/>
</dbReference>
<reference evidence="4 5" key="1">
    <citation type="submission" date="2019-11" db="EMBL/GenBank/DDBJ databases">
        <authorList>
            <person name="Li X."/>
        </authorList>
    </citation>
    <scope>NUCLEOTIDE SEQUENCE [LARGE SCALE GENOMIC DNA]</scope>
    <source>
        <strain evidence="4 5">L9</strain>
    </source>
</reference>
<accession>A0A6N8FPV3</accession>
<dbReference type="SUPFAM" id="SSF53067">
    <property type="entry name" value="Actin-like ATPase domain"/>
    <property type="match status" value="1"/>
</dbReference>
<organism evidence="4 5">
    <name type="scientific">Ornithinibacillus caprae</name>
    <dbReference type="NCBI Taxonomy" id="2678566"/>
    <lineage>
        <taxon>Bacteria</taxon>
        <taxon>Bacillati</taxon>
        <taxon>Bacillota</taxon>
        <taxon>Bacilli</taxon>
        <taxon>Bacillales</taxon>
        <taxon>Bacillaceae</taxon>
        <taxon>Ornithinibacillus</taxon>
    </lineage>
</organism>
<evidence type="ECO:0000313" key="5">
    <source>
        <dbReference type="Proteomes" id="UP000469125"/>
    </source>
</evidence>
<dbReference type="PROSITE" id="PS01125">
    <property type="entry name" value="ROK"/>
    <property type="match status" value="1"/>
</dbReference>
<dbReference type="Gene3D" id="3.30.420.40">
    <property type="match status" value="2"/>
</dbReference>
<dbReference type="InterPro" id="IPR000600">
    <property type="entry name" value="ROK"/>
</dbReference>
<keyword evidence="3" id="KW-0119">Carbohydrate metabolism</keyword>
<protein>
    <submittedName>
        <fullName evidence="4">ROK family protein</fullName>
    </submittedName>
</protein>
<dbReference type="InterPro" id="IPR036390">
    <property type="entry name" value="WH_DNA-bd_sf"/>
</dbReference>
<dbReference type="PANTHER" id="PTHR18964:SF149">
    <property type="entry name" value="BIFUNCTIONAL UDP-N-ACETYLGLUCOSAMINE 2-EPIMERASE_N-ACETYLMANNOSAMINE KINASE"/>
    <property type="match status" value="1"/>
</dbReference>
<evidence type="ECO:0000256" key="2">
    <source>
        <dbReference type="ARBA" id="ARBA00006479"/>
    </source>
</evidence>
<name>A0A6N8FPV3_9BACI</name>
<proteinExistence type="inferred from homology"/>
<dbReference type="CDD" id="cd24076">
    <property type="entry name" value="ASKHA_ATPase_ROK_BsXylR-like"/>
    <property type="match status" value="1"/>
</dbReference>
<comment type="function">
    <text evidence="1">Transcriptional repressor of xylose-utilizing enzymes.</text>
</comment>
<dbReference type="Proteomes" id="UP000469125">
    <property type="component" value="Unassembled WGS sequence"/>
</dbReference>